<comment type="caution">
    <text evidence="1">The sequence shown here is derived from an EMBL/GenBank/DDBJ whole genome shotgun (WGS) entry which is preliminary data.</text>
</comment>
<sequence>RIRVKVLPLQRSAGFSSQYLPNLGSLKFLGLWSHNQWLFKWINFCISLSIGKNNRCCGVLPFRPWEEVQRRYYLYAHVSNINMVAKSGGKAMKHIKWQAPSVGWIHLNTDGVAKVGVIAGF</sequence>
<organism evidence="1 2">
    <name type="scientific">Trifolium pratense</name>
    <name type="common">Red clover</name>
    <dbReference type="NCBI Taxonomy" id="57577"/>
    <lineage>
        <taxon>Eukaryota</taxon>
        <taxon>Viridiplantae</taxon>
        <taxon>Streptophyta</taxon>
        <taxon>Embryophyta</taxon>
        <taxon>Tracheophyta</taxon>
        <taxon>Spermatophyta</taxon>
        <taxon>Magnoliopsida</taxon>
        <taxon>eudicotyledons</taxon>
        <taxon>Gunneridae</taxon>
        <taxon>Pentapetalae</taxon>
        <taxon>rosids</taxon>
        <taxon>fabids</taxon>
        <taxon>Fabales</taxon>
        <taxon>Fabaceae</taxon>
        <taxon>Papilionoideae</taxon>
        <taxon>50 kb inversion clade</taxon>
        <taxon>NPAAA clade</taxon>
        <taxon>Hologalegina</taxon>
        <taxon>IRL clade</taxon>
        <taxon>Trifolieae</taxon>
        <taxon>Trifolium</taxon>
    </lineage>
</organism>
<evidence type="ECO:0000313" key="1">
    <source>
        <dbReference type="EMBL" id="PNX79337.1"/>
    </source>
</evidence>
<reference evidence="1 2" key="1">
    <citation type="journal article" date="2014" name="Am. J. Bot.">
        <title>Genome assembly and annotation for red clover (Trifolium pratense; Fabaceae).</title>
        <authorList>
            <person name="Istvanek J."/>
            <person name="Jaros M."/>
            <person name="Krenek A."/>
            <person name="Repkova J."/>
        </authorList>
    </citation>
    <scope>NUCLEOTIDE SEQUENCE [LARGE SCALE GENOMIC DNA]</scope>
    <source>
        <strain evidence="2">cv. Tatra</strain>
        <tissue evidence="1">Young leaves</tissue>
    </source>
</reference>
<dbReference type="Proteomes" id="UP000236291">
    <property type="component" value="Unassembled WGS sequence"/>
</dbReference>
<protein>
    <submittedName>
        <fullName evidence="1">Uncharacterized protein</fullName>
    </submittedName>
</protein>
<gene>
    <name evidence="1" type="ORF">L195_g035321</name>
</gene>
<evidence type="ECO:0000313" key="2">
    <source>
        <dbReference type="Proteomes" id="UP000236291"/>
    </source>
</evidence>
<dbReference type="EMBL" id="ASHM01035764">
    <property type="protein sequence ID" value="PNX79337.1"/>
    <property type="molecule type" value="Genomic_DNA"/>
</dbReference>
<accession>A0A2K3LLD4</accession>
<proteinExistence type="predicted"/>
<dbReference type="AlphaFoldDB" id="A0A2K3LLD4"/>
<name>A0A2K3LLD4_TRIPR</name>
<reference evidence="1 2" key="2">
    <citation type="journal article" date="2017" name="Front. Plant Sci.">
        <title>Gene Classification and Mining of Molecular Markers Useful in Red Clover (Trifolium pratense) Breeding.</title>
        <authorList>
            <person name="Istvanek J."/>
            <person name="Dluhosova J."/>
            <person name="Dluhos P."/>
            <person name="Patkova L."/>
            <person name="Nedelnik J."/>
            <person name="Repkova J."/>
        </authorList>
    </citation>
    <scope>NUCLEOTIDE SEQUENCE [LARGE SCALE GENOMIC DNA]</scope>
    <source>
        <strain evidence="2">cv. Tatra</strain>
        <tissue evidence="1">Young leaves</tissue>
    </source>
</reference>
<feature type="non-terminal residue" evidence="1">
    <location>
        <position position="1"/>
    </location>
</feature>